<feature type="transmembrane region" description="Helical" evidence="1">
    <location>
        <begin position="133"/>
        <end position="153"/>
    </location>
</feature>
<evidence type="ECO:0000256" key="1">
    <source>
        <dbReference type="SAM" id="Phobius"/>
    </source>
</evidence>
<gene>
    <name evidence="2" type="ORF">ENR64_21405</name>
</gene>
<name>A0A7C3KHU2_9CYAN</name>
<reference evidence="2" key="1">
    <citation type="journal article" date="2020" name="mSystems">
        <title>Genome- and Community-Level Interaction Insights into Carbon Utilization and Element Cycling Functions of Hydrothermarchaeota in Hydrothermal Sediment.</title>
        <authorList>
            <person name="Zhou Z."/>
            <person name="Liu Y."/>
            <person name="Xu W."/>
            <person name="Pan J."/>
            <person name="Luo Z.H."/>
            <person name="Li M."/>
        </authorList>
    </citation>
    <scope>NUCLEOTIDE SEQUENCE [LARGE SCALE GENOMIC DNA]</scope>
    <source>
        <strain evidence="2">SpSt-418</strain>
    </source>
</reference>
<sequence length="154" mass="16405">MQFIDALPIVAVLGTGVVYGVDVFFAVIGRQALAESSDATIAEVMGHLHQVADARMPIFGVIGLLATIAFAAVSPMGTLISWLALIAIAGLLVQLSLYLVVAKPINTKMTEAAQRKEVLRDIRELQNRWDSVIVTRAMAMTLAVGCLVTAASLR</sequence>
<keyword evidence="1" id="KW-0812">Transmembrane</keyword>
<organism evidence="2">
    <name type="scientific">Oscillatoriales cyanobacterium SpSt-418</name>
    <dbReference type="NCBI Taxonomy" id="2282169"/>
    <lineage>
        <taxon>Bacteria</taxon>
        <taxon>Bacillati</taxon>
        <taxon>Cyanobacteriota</taxon>
        <taxon>Cyanophyceae</taxon>
        <taxon>Oscillatoriophycideae</taxon>
        <taxon>Oscillatoriales</taxon>
    </lineage>
</organism>
<feature type="transmembrane region" description="Helical" evidence="1">
    <location>
        <begin position="54"/>
        <end position="73"/>
    </location>
</feature>
<evidence type="ECO:0000313" key="2">
    <source>
        <dbReference type="EMBL" id="HFN00252.1"/>
    </source>
</evidence>
<keyword evidence="1" id="KW-1133">Transmembrane helix</keyword>
<comment type="caution">
    <text evidence="2">The sequence shown here is derived from an EMBL/GenBank/DDBJ whole genome shotgun (WGS) entry which is preliminary data.</text>
</comment>
<accession>A0A7C3KHU2</accession>
<dbReference type="EMBL" id="DSRU01000308">
    <property type="protein sequence ID" value="HFN00252.1"/>
    <property type="molecule type" value="Genomic_DNA"/>
</dbReference>
<protein>
    <submittedName>
        <fullName evidence="2">DUF1772 domain-containing protein</fullName>
    </submittedName>
</protein>
<feature type="transmembrane region" description="Helical" evidence="1">
    <location>
        <begin position="6"/>
        <end position="28"/>
    </location>
</feature>
<keyword evidence="1" id="KW-0472">Membrane</keyword>
<dbReference type="AlphaFoldDB" id="A0A7C3KHU2"/>
<feature type="transmembrane region" description="Helical" evidence="1">
    <location>
        <begin position="79"/>
        <end position="101"/>
    </location>
</feature>
<proteinExistence type="predicted"/>